<evidence type="ECO:0000313" key="7">
    <source>
        <dbReference type="EMBL" id="KIP04390.1"/>
    </source>
</evidence>
<dbReference type="InterPro" id="IPR019452">
    <property type="entry name" value="VPS39/TGF_beta_rcpt-assoc_1"/>
</dbReference>
<evidence type="ECO:0000256" key="3">
    <source>
        <dbReference type="ARBA" id="ARBA00038201"/>
    </source>
</evidence>
<proteinExistence type="inferred from homology"/>
<dbReference type="PROSITE" id="PS50219">
    <property type="entry name" value="CNH"/>
    <property type="match status" value="1"/>
</dbReference>
<dbReference type="Pfam" id="PF10366">
    <property type="entry name" value="Vps39_1"/>
    <property type="match status" value="1"/>
</dbReference>
<comment type="subcellular location">
    <subcellularLocation>
        <location evidence="1">Endomembrane system</location>
        <topology evidence="1">Peripheral membrane protein</topology>
    </subcellularLocation>
</comment>
<dbReference type="AlphaFoldDB" id="A0A0C3S6Z3"/>
<dbReference type="InterPro" id="IPR019453">
    <property type="entry name" value="VPS39/TGFA1_Znf"/>
</dbReference>
<feature type="repeat" description="CHCR" evidence="4">
    <location>
        <begin position="757"/>
        <end position="916"/>
    </location>
</feature>
<feature type="domain" description="CNH" evidence="6">
    <location>
        <begin position="15"/>
        <end position="341"/>
    </location>
</feature>
<dbReference type="Proteomes" id="UP000053257">
    <property type="component" value="Unassembled WGS sequence"/>
</dbReference>
<comment type="similarity">
    <text evidence="3">Belongs to the VAM6/VPS39 family.</text>
</comment>
<sequence>MAPFASPQAVLSGFKERVDAVTAQGGKLYIGTSVGNLHVYNVNTAADGTPTEAELDVKKNLGRKPIEQLGYVQDIASLAVLSDSIVTLYHIPNYAPPTPLPKTKTALSFAIYSVVEHTEIPPPAASPSPGTMSPLPGTVPSVVTYLAAGCRRKVVIYCWKDGELDEVIETVLPHSPRATVFLNSDLICLGYSPTDYAIYSLKSRATVDVTTPAHAAAATSSLGGMGMGAFSGLGGYIGLGAKAKPSALRINDKECFIAKESNGVFVGEDGKPTRSSSIDWPAPPEDIAFVKPYIISALPPGTVPVSLVEGGLPAPGTANFVPSSVVEIRSSISLQPSQTLPLPFAPPPSTTVGPPPIYAARLLTSSPSSKSPLYLVSTPTDRTTAASTGSTIWCLGMKPWGEQVDELVEAALYSDALALLESIDEALLPDKDARTRTVRGLHAVSQFLAGQYTEAINTFISLNTNPAKVVALYPEPISGRLSVPEDAWITLFGGPAAKKSIRSETTSTAEEPEIGRPADIDAPQAEAGSPPRPPSPHGSVRGLLRTGLDSLRPGASVRREDDVETASIRAKKKEFVFRKSIEELMRYLSDRRPKVAGALEALHITTAQAHEMPFLSASSKDDLFALSDAPLTQLTPEELVRFAQIVDTALFKCYLSVRPGLLAPLCRVGNWCEVSEVEEVLMAREKYSELIYLYGGKKMHGKALDLLKKLSENESDMKEKLTPSVNYLQRLGPEYLDLIFDHSRWVFEQDVDIAFEIFTSEEVELPRQRVADFLETIDPAICSRFVEYLLNEKGDVSALFHNRLAELYLRMTMTAKKRGDAGTRQAMKAKLLQFIDTTSHYQVDRLFGLLPSDDLFEAKAILLGRLGRHDSALEIYVYRLQDFLKAEDYCKRIYQPSTETKNIFLTLLRIYLRPTVKTSIDLLTPALDLISRHSPRLDEVETLQILPPLVPARDVRAFLIEALRAPIFDRKVVRDINKARDEQVARRLMYLQNKRVKVTDSRICPECHKRIGHSVIAVHSPRGEVTHYQCRETFARKLQTARV</sequence>
<dbReference type="InterPro" id="IPR000547">
    <property type="entry name" value="Clathrin_H-chain/VPS_repeat"/>
</dbReference>
<evidence type="ECO:0000259" key="6">
    <source>
        <dbReference type="PROSITE" id="PS50219"/>
    </source>
</evidence>
<evidence type="ECO:0000313" key="8">
    <source>
        <dbReference type="Proteomes" id="UP000053257"/>
    </source>
</evidence>
<dbReference type="Pfam" id="PF10367">
    <property type="entry name" value="zf-Vps39_C"/>
    <property type="match status" value="1"/>
</dbReference>
<dbReference type="STRING" id="745531.A0A0C3S6Z3"/>
<protein>
    <recommendedName>
        <fullName evidence="6">CNH domain-containing protein</fullName>
    </recommendedName>
</protein>
<accession>A0A0C3S6Z3</accession>
<dbReference type="GO" id="GO:0006914">
    <property type="term" value="P:autophagy"/>
    <property type="evidence" value="ECO:0007669"/>
    <property type="project" value="TreeGrafter"/>
</dbReference>
<evidence type="ECO:0000256" key="4">
    <source>
        <dbReference type="PROSITE-ProRule" id="PRU01006"/>
    </source>
</evidence>
<organism evidence="7 8">
    <name type="scientific">Phlebiopsis gigantea (strain 11061_1 CR5-6)</name>
    <name type="common">White-rot fungus</name>
    <name type="synonym">Peniophora gigantea</name>
    <dbReference type="NCBI Taxonomy" id="745531"/>
    <lineage>
        <taxon>Eukaryota</taxon>
        <taxon>Fungi</taxon>
        <taxon>Dikarya</taxon>
        <taxon>Basidiomycota</taxon>
        <taxon>Agaricomycotina</taxon>
        <taxon>Agaricomycetes</taxon>
        <taxon>Polyporales</taxon>
        <taxon>Phanerochaetaceae</taxon>
        <taxon>Phlebiopsis</taxon>
    </lineage>
</organism>
<dbReference type="GO" id="GO:0034058">
    <property type="term" value="P:endosomal vesicle fusion"/>
    <property type="evidence" value="ECO:0007669"/>
    <property type="project" value="TreeGrafter"/>
</dbReference>
<keyword evidence="2" id="KW-0472">Membrane</keyword>
<evidence type="ECO:0000256" key="1">
    <source>
        <dbReference type="ARBA" id="ARBA00004184"/>
    </source>
</evidence>
<name>A0A0C3S6Z3_PHLG1</name>
<dbReference type="EMBL" id="KN840576">
    <property type="protein sequence ID" value="KIP04390.1"/>
    <property type="molecule type" value="Genomic_DNA"/>
</dbReference>
<evidence type="ECO:0000256" key="2">
    <source>
        <dbReference type="ARBA" id="ARBA00023136"/>
    </source>
</evidence>
<dbReference type="GO" id="GO:0012505">
    <property type="term" value="C:endomembrane system"/>
    <property type="evidence" value="ECO:0007669"/>
    <property type="project" value="UniProtKB-SubCell"/>
</dbReference>
<keyword evidence="8" id="KW-1185">Reference proteome</keyword>
<dbReference type="InterPro" id="IPR032914">
    <property type="entry name" value="Vam6/VPS39/TRAP1"/>
</dbReference>
<feature type="non-terminal residue" evidence="7">
    <location>
        <position position="1"/>
    </location>
</feature>
<evidence type="ECO:0000256" key="5">
    <source>
        <dbReference type="SAM" id="MobiDB-lite"/>
    </source>
</evidence>
<dbReference type="OrthoDB" id="5325112at2759"/>
<dbReference type="PANTHER" id="PTHR12894">
    <property type="entry name" value="CNH DOMAIN CONTAINING"/>
    <property type="match status" value="1"/>
</dbReference>
<dbReference type="PROSITE" id="PS50236">
    <property type="entry name" value="CHCR"/>
    <property type="match status" value="1"/>
</dbReference>
<feature type="region of interest" description="Disordered" evidence="5">
    <location>
        <begin position="500"/>
        <end position="544"/>
    </location>
</feature>
<dbReference type="GO" id="GO:0006886">
    <property type="term" value="P:intracellular protein transport"/>
    <property type="evidence" value="ECO:0007669"/>
    <property type="project" value="UniProtKB-UniRule"/>
</dbReference>
<dbReference type="GO" id="GO:0000329">
    <property type="term" value="C:fungal-type vacuole membrane"/>
    <property type="evidence" value="ECO:0007669"/>
    <property type="project" value="TreeGrafter"/>
</dbReference>
<dbReference type="InterPro" id="IPR001180">
    <property type="entry name" value="CNH_dom"/>
</dbReference>
<dbReference type="Pfam" id="PF00780">
    <property type="entry name" value="CNH"/>
    <property type="match status" value="1"/>
</dbReference>
<gene>
    <name evidence="7" type="ORF">PHLGIDRAFT_109638</name>
</gene>
<dbReference type="HOGENOM" id="CLU_004190_2_0_1"/>
<reference evidence="7 8" key="1">
    <citation type="journal article" date="2014" name="PLoS Genet.">
        <title>Analysis of the Phlebiopsis gigantea genome, transcriptome and secretome provides insight into its pioneer colonization strategies of wood.</title>
        <authorList>
            <person name="Hori C."/>
            <person name="Ishida T."/>
            <person name="Igarashi K."/>
            <person name="Samejima M."/>
            <person name="Suzuki H."/>
            <person name="Master E."/>
            <person name="Ferreira P."/>
            <person name="Ruiz-Duenas F.J."/>
            <person name="Held B."/>
            <person name="Canessa P."/>
            <person name="Larrondo L.F."/>
            <person name="Schmoll M."/>
            <person name="Druzhinina I.S."/>
            <person name="Kubicek C.P."/>
            <person name="Gaskell J.A."/>
            <person name="Kersten P."/>
            <person name="St John F."/>
            <person name="Glasner J."/>
            <person name="Sabat G."/>
            <person name="Splinter BonDurant S."/>
            <person name="Syed K."/>
            <person name="Yadav J."/>
            <person name="Mgbeahuruike A.C."/>
            <person name="Kovalchuk A."/>
            <person name="Asiegbu F.O."/>
            <person name="Lackner G."/>
            <person name="Hoffmeister D."/>
            <person name="Rencoret J."/>
            <person name="Gutierrez A."/>
            <person name="Sun H."/>
            <person name="Lindquist E."/>
            <person name="Barry K."/>
            <person name="Riley R."/>
            <person name="Grigoriev I.V."/>
            <person name="Henrissat B."/>
            <person name="Kues U."/>
            <person name="Berka R.M."/>
            <person name="Martinez A.T."/>
            <person name="Covert S.F."/>
            <person name="Blanchette R.A."/>
            <person name="Cullen D."/>
        </authorList>
    </citation>
    <scope>NUCLEOTIDE SEQUENCE [LARGE SCALE GENOMIC DNA]</scope>
    <source>
        <strain evidence="7 8">11061_1 CR5-6</strain>
    </source>
</reference>
<dbReference type="PANTHER" id="PTHR12894:SF49">
    <property type="entry name" value="VAM6_VPS39-LIKE PROTEIN"/>
    <property type="match status" value="1"/>
</dbReference>